<evidence type="ECO:0000313" key="2">
    <source>
        <dbReference type="Proteomes" id="UP001162156"/>
    </source>
</evidence>
<name>A0AAV8X6Y6_9CUCU</name>
<keyword evidence="2" id="KW-1185">Reference proteome</keyword>
<accession>A0AAV8X6Y6</accession>
<sequence>MLWKLRQISNDNIYLINRLCNTASKFLQNANTGVDEMLHTGVNTLESLRSQRITLKGAHRKNNGYGQYARIK</sequence>
<dbReference type="Proteomes" id="UP001162156">
    <property type="component" value="Unassembled WGS sequence"/>
</dbReference>
<gene>
    <name evidence="1" type="ORF">NQ314_013463</name>
</gene>
<dbReference type="Pfam" id="PF12352">
    <property type="entry name" value="V-SNARE_C"/>
    <property type="match status" value="1"/>
</dbReference>
<proteinExistence type="predicted"/>
<dbReference type="AlphaFoldDB" id="A0AAV8X6Y6"/>
<dbReference type="EMBL" id="JANEYF010003736">
    <property type="protein sequence ID" value="KAJ8934292.1"/>
    <property type="molecule type" value="Genomic_DNA"/>
</dbReference>
<evidence type="ECO:0000313" key="1">
    <source>
        <dbReference type="EMBL" id="KAJ8934292.1"/>
    </source>
</evidence>
<dbReference type="SUPFAM" id="SSF58038">
    <property type="entry name" value="SNARE fusion complex"/>
    <property type="match status" value="1"/>
</dbReference>
<protein>
    <submittedName>
        <fullName evidence="1">Uncharacterized protein</fullName>
    </submittedName>
</protein>
<comment type="caution">
    <text evidence="1">The sequence shown here is derived from an EMBL/GenBank/DDBJ whole genome shotgun (WGS) entry which is preliminary data.</text>
</comment>
<organism evidence="1 2">
    <name type="scientific">Rhamnusium bicolor</name>
    <dbReference type="NCBI Taxonomy" id="1586634"/>
    <lineage>
        <taxon>Eukaryota</taxon>
        <taxon>Metazoa</taxon>
        <taxon>Ecdysozoa</taxon>
        <taxon>Arthropoda</taxon>
        <taxon>Hexapoda</taxon>
        <taxon>Insecta</taxon>
        <taxon>Pterygota</taxon>
        <taxon>Neoptera</taxon>
        <taxon>Endopterygota</taxon>
        <taxon>Coleoptera</taxon>
        <taxon>Polyphaga</taxon>
        <taxon>Cucujiformia</taxon>
        <taxon>Chrysomeloidea</taxon>
        <taxon>Cerambycidae</taxon>
        <taxon>Lepturinae</taxon>
        <taxon>Rhagiini</taxon>
        <taxon>Rhamnusium</taxon>
    </lineage>
</organism>
<reference evidence="1" key="1">
    <citation type="journal article" date="2023" name="Insect Mol. Biol.">
        <title>Genome sequencing provides insights into the evolution of gene families encoding plant cell wall-degrading enzymes in longhorned beetles.</title>
        <authorList>
            <person name="Shin N.R."/>
            <person name="Okamura Y."/>
            <person name="Kirsch R."/>
            <person name="Pauchet Y."/>
        </authorList>
    </citation>
    <scope>NUCLEOTIDE SEQUENCE</scope>
    <source>
        <strain evidence="1">RBIC_L_NR</strain>
    </source>
</reference>